<keyword evidence="4" id="KW-1185">Reference proteome</keyword>
<evidence type="ECO:0000256" key="1">
    <source>
        <dbReference type="SAM" id="Phobius"/>
    </source>
</evidence>
<gene>
    <name evidence="3" type="ORF">HM131_04670</name>
</gene>
<name>A0A1W5ZSD2_9BACI</name>
<accession>A0A1W5ZSD2</accession>
<feature type="domain" description="VanZ-like" evidence="2">
    <location>
        <begin position="13"/>
        <end position="156"/>
    </location>
</feature>
<reference evidence="3 4" key="1">
    <citation type="submission" date="2017-04" db="EMBL/GenBank/DDBJ databases">
        <title>The whole genome sequencing and assembly of Halobacillus mangrovi strain.</title>
        <authorList>
            <person name="Lee S.-J."/>
            <person name="Park M.-K."/>
            <person name="Kim J.-Y."/>
            <person name="Lee Y.-J."/>
            <person name="Yi H."/>
            <person name="Bahn Y.-S."/>
            <person name="Kim J.F."/>
            <person name="Lee D.-W."/>
        </authorList>
    </citation>
    <scope>NUCLEOTIDE SEQUENCE [LARGE SCALE GENOMIC DNA]</scope>
    <source>
        <strain evidence="3 4">KTB 131</strain>
    </source>
</reference>
<dbReference type="AlphaFoldDB" id="A0A1W5ZSD2"/>
<dbReference type="NCBIfam" id="NF037970">
    <property type="entry name" value="vanZ_1"/>
    <property type="match status" value="1"/>
</dbReference>
<keyword evidence="1" id="KW-0472">Membrane</keyword>
<dbReference type="InterPro" id="IPR016747">
    <property type="entry name" value="Phosphotransbutyrylase"/>
</dbReference>
<dbReference type="KEGG" id="hmn:HM131_04670"/>
<feature type="transmembrane region" description="Helical" evidence="1">
    <location>
        <begin position="104"/>
        <end position="121"/>
    </location>
</feature>
<protein>
    <recommendedName>
        <fullName evidence="2">VanZ-like domain-containing protein</fullName>
    </recommendedName>
</protein>
<dbReference type="OrthoDB" id="291892at2"/>
<dbReference type="Proteomes" id="UP000192527">
    <property type="component" value="Chromosome"/>
</dbReference>
<proteinExistence type="predicted"/>
<keyword evidence="1" id="KW-0812">Transmembrane</keyword>
<dbReference type="InterPro" id="IPR006976">
    <property type="entry name" value="VanZ-like"/>
</dbReference>
<dbReference type="Pfam" id="PF04892">
    <property type="entry name" value="VanZ"/>
    <property type="match status" value="1"/>
</dbReference>
<evidence type="ECO:0000313" key="4">
    <source>
        <dbReference type="Proteomes" id="UP000192527"/>
    </source>
</evidence>
<feature type="transmembrane region" description="Helical" evidence="1">
    <location>
        <begin position="133"/>
        <end position="157"/>
    </location>
</feature>
<keyword evidence="1" id="KW-1133">Transmembrane helix</keyword>
<dbReference type="RefSeq" id="WP_085028441.1">
    <property type="nucleotide sequence ID" value="NZ_CP020772.1"/>
</dbReference>
<feature type="transmembrane region" description="Helical" evidence="1">
    <location>
        <begin position="79"/>
        <end position="97"/>
    </location>
</feature>
<evidence type="ECO:0000259" key="2">
    <source>
        <dbReference type="Pfam" id="PF04892"/>
    </source>
</evidence>
<sequence>MMLKKVLYTAIPLTIMVILFISSSQPYEEQDLRPTLSQYLPIETLKPLLEPIQFTYHSEKVSVETHGVEGMIEFFLRKGAHFSIYLLLIWTTFLALLQWLHKRVWKLLSIAFLITMAYAVFDEFHQSLTPNRTPYAGDVLLDGSGALTAGLAIWIFYKWKNRNPSG</sequence>
<dbReference type="PIRSF" id="PIRSF019083">
    <property type="entry name" value="UCP019083_VanZ"/>
    <property type="match status" value="1"/>
</dbReference>
<dbReference type="EMBL" id="CP020772">
    <property type="protein sequence ID" value="ARI76171.1"/>
    <property type="molecule type" value="Genomic_DNA"/>
</dbReference>
<evidence type="ECO:0000313" key="3">
    <source>
        <dbReference type="EMBL" id="ARI76171.1"/>
    </source>
</evidence>
<dbReference type="STRING" id="402384.HM131_04670"/>
<organism evidence="3 4">
    <name type="scientific">Halobacillus mangrovi</name>
    <dbReference type="NCBI Taxonomy" id="402384"/>
    <lineage>
        <taxon>Bacteria</taxon>
        <taxon>Bacillati</taxon>
        <taxon>Bacillota</taxon>
        <taxon>Bacilli</taxon>
        <taxon>Bacillales</taxon>
        <taxon>Bacillaceae</taxon>
        <taxon>Halobacillus</taxon>
    </lineage>
</organism>